<feature type="transmembrane region" description="Helical" evidence="10">
    <location>
        <begin position="149"/>
        <end position="181"/>
    </location>
</feature>
<feature type="transmembrane region" description="Helical" evidence="10">
    <location>
        <begin position="52"/>
        <end position="71"/>
    </location>
</feature>
<keyword evidence="6 10" id="KW-0443">Lipid metabolism</keyword>
<feature type="transmembrane region" description="Helical" evidence="10">
    <location>
        <begin position="115"/>
        <end position="137"/>
    </location>
</feature>
<comment type="pathway">
    <text evidence="10">Lipid metabolism; phospholipid metabolism.</text>
</comment>
<comment type="subunit">
    <text evidence="10">Probably interacts with PlsX.</text>
</comment>
<evidence type="ECO:0000313" key="12">
    <source>
        <dbReference type="Proteomes" id="UP000295504"/>
    </source>
</evidence>
<keyword evidence="5 10" id="KW-1133">Transmembrane helix</keyword>
<dbReference type="GO" id="GO:0043772">
    <property type="term" value="F:acyl-phosphate glycerol-3-phosphate acyltransferase activity"/>
    <property type="evidence" value="ECO:0007669"/>
    <property type="project" value="UniProtKB-UniRule"/>
</dbReference>
<comment type="caution">
    <text evidence="11">The sequence shown here is derived from an EMBL/GenBank/DDBJ whole genome shotgun (WGS) entry which is preliminary data.</text>
</comment>
<comment type="subcellular location">
    <subcellularLocation>
        <location evidence="10">Cell membrane</location>
        <topology evidence="10">Multi-pass membrane protein</topology>
    </subcellularLocation>
</comment>
<dbReference type="InterPro" id="IPR003811">
    <property type="entry name" value="G3P_acylTferase_PlsY"/>
</dbReference>
<evidence type="ECO:0000256" key="4">
    <source>
        <dbReference type="ARBA" id="ARBA00022692"/>
    </source>
</evidence>
<keyword evidence="4 10" id="KW-0812">Transmembrane</keyword>
<evidence type="ECO:0000313" key="11">
    <source>
        <dbReference type="EMBL" id="TCQ02779.1"/>
    </source>
</evidence>
<evidence type="ECO:0000256" key="1">
    <source>
        <dbReference type="ARBA" id="ARBA00022475"/>
    </source>
</evidence>
<dbReference type="SMART" id="SM01207">
    <property type="entry name" value="G3P_acyltransf"/>
    <property type="match status" value="1"/>
</dbReference>
<organism evidence="11 12">
    <name type="scientific">Serpentinicella alkaliphila</name>
    <dbReference type="NCBI Taxonomy" id="1734049"/>
    <lineage>
        <taxon>Bacteria</taxon>
        <taxon>Bacillati</taxon>
        <taxon>Bacillota</taxon>
        <taxon>Clostridia</taxon>
        <taxon>Peptostreptococcales</taxon>
        <taxon>Natronincolaceae</taxon>
        <taxon>Serpentinicella</taxon>
    </lineage>
</organism>
<dbReference type="RefSeq" id="WP_132848307.1">
    <property type="nucleotide sequence ID" value="NZ_CP058648.1"/>
</dbReference>
<dbReference type="UniPathway" id="UPA00085"/>
<feature type="transmembrane region" description="Helical" evidence="10">
    <location>
        <begin position="6"/>
        <end position="23"/>
    </location>
</feature>
<evidence type="ECO:0000256" key="10">
    <source>
        <dbReference type="HAMAP-Rule" id="MF_01043"/>
    </source>
</evidence>
<proteinExistence type="inferred from homology"/>
<evidence type="ECO:0000256" key="6">
    <source>
        <dbReference type="ARBA" id="ARBA00023098"/>
    </source>
</evidence>
<evidence type="ECO:0000256" key="2">
    <source>
        <dbReference type="ARBA" id="ARBA00022516"/>
    </source>
</evidence>
<feature type="transmembrane region" description="Helical" evidence="10">
    <location>
        <begin position="83"/>
        <end position="103"/>
    </location>
</feature>
<keyword evidence="7 10" id="KW-0472">Membrane</keyword>
<dbReference type="AlphaFoldDB" id="A0A4R2TYM6"/>
<comment type="function">
    <text evidence="10">Catalyzes the transfer of an acyl group from acyl-phosphate (acyl-PO(4)) to glycerol-3-phosphate (G3P) to form lysophosphatidic acid (LPA). This enzyme utilizes acyl-phosphate as fatty acyl donor, but not acyl-CoA or acyl-ACP.</text>
</comment>
<keyword evidence="2 10" id="KW-0444">Lipid biosynthesis</keyword>
<dbReference type="EMBL" id="SLYC01000013">
    <property type="protein sequence ID" value="TCQ02779.1"/>
    <property type="molecule type" value="Genomic_DNA"/>
</dbReference>
<keyword evidence="11" id="KW-0012">Acyltransferase</keyword>
<dbReference type="GO" id="GO:0005886">
    <property type="term" value="C:plasma membrane"/>
    <property type="evidence" value="ECO:0007669"/>
    <property type="project" value="UniProtKB-SubCell"/>
</dbReference>
<protein>
    <recommendedName>
        <fullName evidence="10">Glycerol-3-phosphate acyltransferase</fullName>
    </recommendedName>
    <alternativeName>
        <fullName evidence="10">Acyl-PO4 G3P acyltransferase</fullName>
    </alternativeName>
    <alternativeName>
        <fullName evidence="10">Acyl-phosphate--glycerol-3-phosphate acyltransferase</fullName>
    </alternativeName>
    <alternativeName>
        <fullName evidence="10">G3P acyltransferase</fullName>
        <shortName evidence="10">GPAT</shortName>
        <ecNumber evidence="10">2.3.1.275</ecNumber>
    </alternativeName>
    <alternativeName>
        <fullName evidence="10">Lysophosphatidic acid synthase</fullName>
        <shortName evidence="10">LPA synthase</shortName>
    </alternativeName>
</protein>
<reference evidence="11 12" key="1">
    <citation type="submission" date="2019-03" db="EMBL/GenBank/DDBJ databases">
        <title>Genomic Encyclopedia of Type Strains, Phase IV (KMG-IV): sequencing the most valuable type-strain genomes for metagenomic binning, comparative biology and taxonomic classification.</title>
        <authorList>
            <person name="Goeker M."/>
        </authorList>
    </citation>
    <scope>NUCLEOTIDE SEQUENCE [LARGE SCALE GENOMIC DNA]</scope>
    <source>
        <strain evidence="11 12">DSM 100013</strain>
    </source>
</reference>
<keyword evidence="1 10" id="KW-1003">Cell membrane</keyword>
<evidence type="ECO:0000256" key="5">
    <source>
        <dbReference type="ARBA" id="ARBA00022989"/>
    </source>
</evidence>
<evidence type="ECO:0000256" key="3">
    <source>
        <dbReference type="ARBA" id="ARBA00022679"/>
    </source>
</evidence>
<dbReference type="PANTHER" id="PTHR30309">
    <property type="entry name" value="INNER MEMBRANE PROTEIN YGIH"/>
    <property type="match status" value="1"/>
</dbReference>
<evidence type="ECO:0000256" key="8">
    <source>
        <dbReference type="ARBA" id="ARBA00023209"/>
    </source>
</evidence>
<evidence type="ECO:0000256" key="9">
    <source>
        <dbReference type="ARBA" id="ARBA00023264"/>
    </source>
</evidence>
<keyword evidence="9 10" id="KW-1208">Phospholipid metabolism</keyword>
<comment type="similarity">
    <text evidence="10">Belongs to the PlsY family.</text>
</comment>
<dbReference type="EC" id="2.3.1.275" evidence="10"/>
<keyword evidence="8 10" id="KW-0594">Phospholipid biosynthesis</keyword>
<evidence type="ECO:0000256" key="7">
    <source>
        <dbReference type="ARBA" id="ARBA00023136"/>
    </source>
</evidence>
<dbReference type="OrthoDB" id="9777124at2"/>
<dbReference type="Pfam" id="PF02660">
    <property type="entry name" value="G3P_acyltransf"/>
    <property type="match status" value="1"/>
</dbReference>
<name>A0A4R2TYM6_9FIRM</name>
<dbReference type="PANTHER" id="PTHR30309:SF0">
    <property type="entry name" value="GLYCEROL-3-PHOSPHATE ACYLTRANSFERASE-RELATED"/>
    <property type="match status" value="1"/>
</dbReference>
<dbReference type="GO" id="GO:0008654">
    <property type="term" value="P:phospholipid biosynthetic process"/>
    <property type="evidence" value="ECO:0007669"/>
    <property type="project" value="UniProtKB-UniRule"/>
</dbReference>
<dbReference type="HAMAP" id="MF_01043">
    <property type="entry name" value="PlsY"/>
    <property type="match status" value="1"/>
</dbReference>
<accession>A0A4R2TYM6</accession>
<keyword evidence="3 10" id="KW-0808">Transferase</keyword>
<comment type="catalytic activity">
    <reaction evidence="10">
        <text>an acyl phosphate + sn-glycerol 3-phosphate = a 1-acyl-sn-glycero-3-phosphate + phosphate</text>
        <dbReference type="Rhea" id="RHEA:34075"/>
        <dbReference type="ChEBI" id="CHEBI:43474"/>
        <dbReference type="ChEBI" id="CHEBI:57597"/>
        <dbReference type="ChEBI" id="CHEBI:57970"/>
        <dbReference type="ChEBI" id="CHEBI:59918"/>
        <dbReference type="EC" id="2.3.1.275"/>
    </reaction>
</comment>
<gene>
    <name evidence="10" type="primary">plsY</name>
    <name evidence="11" type="ORF">EDD79_101360</name>
</gene>
<sequence>MTYILVMIIGYLAGCFQTSYILVKLIKKTDIRNLGNGNAGASNTTISLGWKYGVLVALLDIAKAIVSILIVRHIYTTLAFDQLIFLLYLNGLSVILGHNYPFYMGFKGGKGTASLVGMILAINIPMGLLGIGIIFIVTVLTDYIALGTIALVTFFTISTVFLEYGVGPIVIASIIALLSIYNHIPNIQRIRNGQEKGLRRALSQRDGSS</sequence>
<keyword evidence="12" id="KW-1185">Reference proteome</keyword>
<dbReference type="Proteomes" id="UP000295504">
    <property type="component" value="Unassembled WGS sequence"/>
</dbReference>